<dbReference type="InterPro" id="IPR034746">
    <property type="entry name" value="POTRA"/>
</dbReference>
<evidence type="ECO:0000256" key="3">
    <source>
        <dbReference type="ARBA" id="ARBA00022692"/>
    </source>
</evidence>
<evidence type="ECO:0000256" key="5">
    <source>
        <dbReference type="ARBA" id="ARBA00022737"/>
    </source>
</evidence>
<dbReference type="Pfam" id="PF01103">
    <property type="entry name" value="Omp85"/>
    <property type="match status" value="1"/>
</dbReference>
<feature type="domain" description="POTRA" evidence="9">
    <location>
        <begin position="28"/>
        <end position="100"/>
    </location>
</feature>
<dbReference type="InterPro" id="IPR010827">
    <property type="entry name" value="BamA/TamA_POTRA"/>
</dbReference>
<keyword evidence="4" id="KW-0732">Signal</keyword>
<protein>
    <recommendedName>
        <fullName evidence="8">Outer membrane protein assembly factor BamA</fullName>
    </recommendedName>
</protein>
<feature type="domain" description="POTRA" evidence="9">
    <location>
        <begin position="348"/>
        <end position="420"/>
    </location>
</feature>
<evidence type="ECO:0000256" key="8">
    <source>
        <dbReference type="NCBIfam" id="TIGR03303"/>
    </source>
</evidence>
<keyword evidence="7" id="KW-0998">Cell outer membrane</keyword>
<keyword evidence="6" id="KW-0472">Membrane</keyword>
<dbReference type="GO" id="GO:0009279">
    <property type="term" value="C:cell outer membrane"/>
    <property type="evidence" value="ECO:0007669"/>
    <property type="project" value="UniProtKB-UniRule"/>
</dbReference>
<evidence type="ECO:0000256" key="7">
    <source>
        <dbReference type="ARBA" id="ARBA00023237"/>
    </source>
</evidence>
<evidence type="ECO:0000259" key="9">
    <source>
        <dbReference type="PROSITE" id="PS51779"/>
    </source>
</evidence>
<dbReference type="InterPro" id="IPR023707">
    <property type="entry name" value="OM_assembly_BamA"/>
</dbReference>
<keyword evidence="2" id="KW-1134">Transmembrane beta strand</keyword>
<dbReference type="GO" id="GO:0071709">
    <property type="term" value="P:membrane assembly"/>
    <property type="evidence" value="ECO:0007669"/>
    <property type="project" value="InterPro"/>
</dbReference>
<comment type="caution">
    <text evidence="10">The sequence shown here is derived from an EMBL/GenBank/DDBJ whole genome shotgun (WGS) entry which is preliminary data.</text>
</comment>
<keyword evidence="3" id="KW-0812">Transmembrane</keyword>
<dbReference type="NCBIfam" id="TIGR03303">
    <property type="entry name" value="OM_YaeT"/>
    <property type="match status" value="1"/>
</dbReference>
<dbReference type="Pfam" id="PF07244">
    <property type="entry name" value="POTRA"/>
    <property type="match status" value="5"/>
</dbReference>
<dbReference type="AlphaFoldDB" id="A0A832MJH6"/>
<accession>A0A832MJH6</accession>
<dbReference type="Gene3D" id="2.40.160.50">
    <property type="entry name" value="membrane protein fhac: a member of the omp85/tpsb transporter family"/>
    <property type="match status" value="1"/>
</dbReference>
<dbReference type="Gene3D" id="3.10.20.310">
    <property type="entry name" value="membrane protein fhac"/>
    <property type="match status" value="5"/>
</dbReference>
<keyword evidence="5" id="KW-0677">Repeat</keyword>
<dbReference type="PANTHER" id="PTHR12815:SF47">
    <property type="entry name" value="TRANSLOCATION AND ASSEMBLY MODULE SUBUNIT TAMA"/>
    <property type="match status" value="1"/>
</dbReference>
<dbReference type="PROSITE" id="PS51779">
    <property type="entry name" value="POTRA"/>
    <property type="match status" value="3"/>
</dbReference>
<organism evidence="10">
    <name type="scientific">Eiseniibacteriota bacterium</name>
    <dbReference type="NCBI Taxonomy" id="2212470"/>
    <lineage>
        <taxon>Bacteria</taxon>
        <taxon>Candidatus Eiseniibacteriota</taxon>
    </lineage>
</organism>
<gene>
    <name evidence="10" type="primary">bamA</name>
    <name evidence="10" type="ORF">ENR23_05580</name>
</gene>
<name>A0A832MJH6_UNCEI</name>
<comment type="subcellular location">
    <subcellularLocation>
        <location evidence="1">Membrane</location>
    </subcellularLocation>
</comment>
<dbReference type="InterPro" id="IPR039910">
    <property type="entry name" value="D15-like"/>
</dbReference>
<evidence type="ECO:0000256" key="6">
    <source>
        <dbReference type="ARBA" id="ARBA00023136"/>
    </source>
</evidence>
<dbReference type="PIRSF" id="PIRSF006076">
    <property type="entry name" value="OM_assembly_OMP85"/>
    <property type="match status" value="1"/>
</dbReference>
<proteinExistence type="predicted"/>
<dbReference type="EMBL" id="DSQF01000012">
    <property type="protein sequence ID" value="HGZ42890.1"/>
    <property type="molecule type" value="Genomic_DNA"/>
</dbReference>
<reference evidence="10" key="1">
    <citation type="journal article" date="2020" name="mSystems">
        <title>Genome- and Community-Level Interaction Insights into Carbon Utilization and Element Cycling Functions of Hydrothermarchaeota in Hydrothermal Sediment.</title>
        <authorList>
            <person name="Zhou Z."/>
            <person name="Liu Y."/>
            <person name="Xu W."/>
            <person name="Pan J."/>
            <person name="Luo Z.H."/>
            <person name="Li M."/>
        </authorList>
    </citation>
    <scope>NUCLEOTIDE SEQUENCE [LARGE SCALE GENOMIC DNA]</scope>
    <source>
        <strain evidence="10">SpSt-381</strain>
    </source>
</reference>
<evidence type="ECO:0000313" key="10">
    <source>
        <dbReference type="EMBL" id="HGZ42890.1"/>
    </source>
</evidence>
<feature type="domain" description="POTRA" evidence="9">
    <location>
        <begin position="182"/>
        <end position="266"/>
    </location>
</feature>
<evidence type="ECO:0000256" key="4">
    <source>
        <dbReference type="ARBA" id="ARBA00022729"/>
    </source>
</evidence>
<dbReference type="PANTHER" id="PTHR12815">
    <property type="entry name" value="SORTING AND ASSEMBLY MACHINERY SAMM50 PROTEIN FAMILY MEMBER"/>
    <property type="match status" value="1"/>
</dbReference>
<evidence type="ECO:0000256" key="1">
    <source>
        <dbReference type="ARBA" id="ARBA00004370"/>
    </source>
</evidence>
<sequence>MLFGTPAAAQPLASAPSDSAAAPAAAAPVVGRVSVAGNVAVDSARILRTFEVAPGARYSEDAVRRGFRKLFALGLFTDIQVDRIERPGGVLDLVVRVRERPRIERIEFAGNRKRETAELEKKLFLRPGATYAPTAVTAQTDSLLRYYREEGFARASVRAEADTAAGGGQVVLRFVIAEGERVRIERVAFEGATAFPEKRLRKALKTKARGFFGGGDVREEQLAEDREKLERHYRSRGYRDMRWLGHRFEAGSRPDRTVLVVTVDEGPRYRFGEVTWTGNRVVATEALQRLWPRARSDLYDVSRIERAQGGAYAEYAEKGYLYLTVEPRETVRDSLVDLTFAVAEGRPSHVRYVVISGNRGTREKVIRREVDLREGDLFRRSALVRTQGDIMRLGLFEDVQVDFTPAESTDVDIVLKVKEKQVGTASAGAGYTNEAGLTGFLEIGHNNVLGNGQSIQLHLERGSRREDYYVSFTEPWFRDTPTLLGFTAFNSTRDRDLYEEKRVGGSGRIGRPLPWPDYSRGSVSYRLEEVTLSRRGTTLSVEDSIALSGIVEGEGILTSSVDVSFLRNSTDNPFYPTKGTRLSATSELAGGPFGGSVDFNKHRVEGRLYVPSIVKGVTTMLRARWGVLSGYTGQTRPVPAYERFRLGGGTTPDPLRGYDDYQVVPEKFVQDIVRPRTQTRFDSSGAAIGVDTVGTTTIRVRYPGGRFMTLYTLEQQFPIVHPLHGVIFLDAGNTWDLPRDIRPFDLKLGAGAGLRMEIPLLGNIGFDWGYGFDRDDGPRAVGHFLLGNVNF</sequence>
<dbReference type="InterPro" id="IPR000184">
    <property type="entry name" value="Bac_surfAg_D15"/>
</dbReference>
<evidence type="ECO:0000256" key="2">
    <source>
        <dbReference type="ARBA" id="ARBA00022452"/>
    </source>
</evidence>